<dbReference type="InterPro" id="IPR012910">
    <property type="entry name" value="Plug_dom"/>
</dbReference>
<evidence type="ECO:0000256" key="8">
    <source>
        <dbReference type="ARBA" id="ARBA00023077"/>
    </source>
</evidence>
<keyword evidence="4" id="KW-0410">Iron transport</keyword>
<keyword evidence="3 11" id="KW-1134">Transmembrane beta strand</keyword>
<dbReference type="Gene3D" id="2.40.170.20">
    <property type="entry name" value="TonB-dependent receptor, beta-barrel domain"/>
    <property type="match status" value="1"/>
</dbReference>
<dbReference type="AlphaFoldDB" id="F5R9Q1"/>
<keyword evidence="16" id="KW-0675">Receptor</keyword>
<proteinExistence type="inferred from homology"/>
<dbReference type="Pfam" id="PF07715">
    <property type="entry name" value="Plug"/>
    <property type="match status" value="1"/>
</dbReference>
<dbReference type="Proteomes" id="UP000005019">
    <property type="component" value="Unassembled WGS sequence"/>
</dbReference>
<dbReference type="InterPro" id="IPR000531">
    <property type="entry name" value="Beta-barrel_TonB"/>
</dbReference>
<dbReference type="PROSITE" id="PS52016">
    <property type="entry name" value="TONB_DEPENDENT_REC_3"/>
    <property type="match status" value="1"/>
</dbReference>
<dbReference type="STRING" id="1000565.METUNv1_00972"/>
<keyword evidence="2 11" id="KW-0813">Transport</keyword>
<accession>F5R9Q1</accession>
<evidence type="ECO:0000256" key="5">
    <source>
        <dbReference type="ARBA" id="ARBA00022692"/>
    </source>
</evidence>
<evidence type="ECO:0000256" key="1">
    <source>
        <dbReference type="ARBA" id="ARBA00004571"/>
    </source>
</evidence>
<keyword evidence="10 11" id="KW-0998">Cell outer membrane</keyword>
<comment type="subcellular location">
    <subcellularLocation>
        <location evidence="1 11">Cell outer membrane</location>
        <topology evidence="1 11">Multi-pass membrane protein</topology>
    </subcellularLocation>
</comment>
<dbReference type="PANTHER" id="PTHR32552:SF81">
    <property type="entry name" value="TONB-DEPENDENT OUTER MEMBRANE RECEPTOR"/>
    <property type="match status" value="1"/>
</dbReference>
<keyword evidence="7" id="KW-0406">Ion transport</keyword>
<keyword evidence="6" id="KW-0408">Iron</keyword>
<evidence type="ECO:0000256" key="3">
    <source>
        <dbReference type="ARBA" id="ARBA00022452"/>
    </source>
</evidence>
<comment type="caution">
    <text evidence="16">The sequence shown here is derived from an EMBL/GenBank/DDBJ whole genome shotgun (WGS) entry which is preliminary data.</text>
</comment>
<dbReference type="Pfam" id="PF00593">
    <property type="entry name" value="TonB_dep_Rec_b-barrel"/>
    <property type="match status" value="1"/>
</dbReference>
<protein>
    <submittedName>
        <fullName evidence="16">TonB-dependent receptor</fullName>
    </submittedName>
</protein>
<evidence type="ECO:0000256" key="6">
    <source>
        <dbReference type="ARBA" id="ARBA00023004"/>
    </source>
</evidence>
<evidence type="ECO:0000256" key="4">
    <source>
        <dbReference type="ARBA" id="ARBA00022496"/>
    </source>
</evidence>
<reference evidence="16 17" key="1">
    <citation type="journal article" date="2011" name="J. Bacteriol.">
        <title>Genome sequence of Methyloversatilis universalis FAM5T, a methylotrophic representative of the order Rhodocyclales.</title>
        <authorList>
            <person name="Kittichotirat W."/>
            <person name="Good N.M."/>
            <person name="Hall R."/>
            <person name="Bringel F."/>
            <person name="Lajus A."/>
            <person name="Medigue C."/>
            <person name="Smalley N.E."/>
            <person name="Beck D."/>
            <person name="Bumgarner R."/>
            <person name="Vuilleumier S."/>
            <person name="Kalyuzhnaya M.G."/>
        </authorList>
    </citation>
    <scope>NUCLEOTIDE SEQUENCE [LARGE SCALE GENOMIC DNA]</scope>
    <source>
        <strain evidence="17">ATCC BAA-1314 / JCM 13912 / FAM5</strain>
    </source>
</reference>
<evidence type="ECO:0000256" key="11">
    <source>
        <dbReference type="PROSITE-ProRule" id="PRU01360"/>
    </source>
</evidence>
<evidence type="ECO:0000259" key="14">
    <source>
        <dbReference type="Pfam" id="PF00593"/>
    </source>
</evidence>
<dbReference type="GO" id="GO:0009279">
    <property type="term" value="C:cell outer membrane"/>
    <property type="evidence" value="ECO:0007669"/>
    <property type="project" value="UniProtKB-SubCell"/>
</dbReference>
<evidence type="ECO:0000256" key="10">
    <source>
        <dbReference type="ARBA" id="ARBA00023237"/>
    </source>
</evidence>
<dbReference type="eggNOG" id="COG4773">
    <property type="taxonomic scope" value="Bacteria"/>
</dbReference>
<dbReference type="SUPFAM" id="SSF56935">
    <property type="entry name" value="Porins"/>
    <property type="match status" value="1"/>
</dbReference>
<keyword evidence="9 11" id="KW-0472">Membrane</keyword>
<comment type="similarity">
    <text evidence="11 12">Belongs to the TonB-dependent receptor family.</text>
</comment>
<evidence type="ECO:0000256" key="7">
    <source>
        <dbReference type="ARBA" id="ARBA00023065"/>
    </source>
</evidence>
<dbReference type="GO" id="GO:0006826">
    <property type="term" value="P:iron ion transport"/>
    <property type="evidence" value="ECO:0007669"/>
    <property type="project" value="UniProtKB-KW"/>
</dbReference>
<feature type="chain" id="PRO_5003330843" evidence="13">
    <location>
        <begin position="22"/>
        <end position="746"/>
    </location>
</feature>
<sequence length="746" mass="81393">MHRRTQLSALLMLAFPLFAQAQSADANASAAAKDDSAEPALQKLVVTAQRREQSAQEVPAALSVIKGQDLGGNGDTFLGDAIKFVPNAAAQKADGDTRPRWYIRGLGTGDTGVSTVYPTGIYADDVYLNAPIAGGVALFDLNRIEVLRGPQGTLYGKNTTAGAVNILSNKPVFENGGYLTLGAGTKKLRTIEGAVNGVVSDTLAIRASFYDEQRDGFTRNPLLGETVGDVDKRAYRLQFLFRPNSDFDALVKLHSRTYDGDGNTGSLPVGTYAAGYVRPSGRILEANFPSTSELEHDGASATLNYRFGGYQFTSITAFDNIKNKTFSDADNLPSTAGQTDQRSYGNTRYDQVSQEFRLASPKEELLRWIVGAHYFQEDIDSVAVTANLTTGTPRFQQTSIEHDTRSFALFGNVTYDFTEKFSTTAGLRWTHEKKKLDIGLLTYQTAAGFNSNPWWRANALITPVLSGAATANGSRHPEDSWSEWTFDITPEYRVTDKILTFFRYARGFRSGGFNTGIGGNLNTATTVKPEYLDAYEIGVKTEWLNGRLFANANVFRYDYSDIQVNLLTQNPFGPGVVTALTNGAKGKVEGAELELLARPVDALVLRGSLGLLETEYTDFGVNTGNAFVRSPKLTAAVGAEYTFGLGDGSQIVAAADANYRSREFFLVDRQSINQYPDLTQEGFSLFNARLSYITPNKKLRVTGYVDNITDELYQNHGRPNGPNGSGRFIHTYGSPRTVGLTVTTVF</sequence>
<dbReference type="RefSeq" id="WP_008059389.1">
    <property type="nucleotide sequence ID" value="NZ_AFHG01000031.1"/>
</dbReference>
<keyword evidence="13" id="KW-0732">Signal</keyword>
<evidence type="ECO:0000256" key="13">
    <source>
        <dbReference type="SAM" id="SignalP"/>
    </source>
</evidence>
<dbReference type="InterPro" id="IPR039426">
    <property type="entry name" value="TonB-dep_rcpt-like"/>
</dbReference>
<feature type="domain" description="TonB-dependent receptor-like beta-barrel" evidence="14">
    <location>
        <begin position="253"/>
        <end position="708"/>
    </location>
</feature>
<feature type="signal peptide" evidence="13">
    <location>
        <begin position="1"/>
        <end position="21"/>
    </location>
</feature>
<gene>
    <name evidence="16" type="ORF">METUNv1_00972</name>
</gene>
<dbReference type="EMBL" id="AFHG01000031">
    <property type="protein sequence ID" value="EGK72733.1"/>
    <property type="molecule type" value="Genomic_DNA"/>
</dbReference>
<evidence type="ECO:0000313" key="17">
    <source>
        <dbReference type="Proteomes" id="UP000005019"/>
    </source>
</evidence>
<organism evidence="16 17">
    <name type="scientific">Methyloversatilis universalis (strain ATCC BAA-1314 / DSM 25237 / JCM 13912 / CCUG 52030 / FAM5)</name>
    <dbReference type="NCBI Taxonomy" id="1000565"/>
    <lineage>
        <taxon>Bacteria</taxon>
        <taxon>Pseudomonadati</taxon>
        <taxon>Pseudomonadota</taxon>
        <taxon>Betaproteobacteria</taxon>
        <taxon>Nitrosomonadales</taxon>
        <taxon>Sterolibacteriaceae</taxon>
        <taxon>Methyloversatilis</taxon>
    </lineage>
</organism>
<keyword evidence="5 11" id="KW-0812">Transmembrane</keyword>
<evidence type="ECO:0000256" key="9">
    <source>
        <dbReference type="ARBA" id="ARBA00023136"/>
    </source>
</evidence>
<dbReference type="OrthoDB" id="8538693at2"/>
<keyword evidence="17" id="KW-1185">Reference proteome</keyword>
<evidence type="ECO:0000259" key="15">
    <source>
        <dbReference type="Pfam" id="PF07715"/>
    </source>
</evidence>
<dbReference type="PANTHER" id="PTHR32552">
    <property type="entry name" value="FERRICHROME IRON RECEPTOR-RELATED"/>
    <property type="match status" value="1"/>
</dbReference>
<feature type="domain" description="TonB-dependent receptor plug" evidence="15">
    <location>
        <begin position="55"/>
        <end position="163"/>
    </location>
</feature>
<keyword evidence="8 12" id="KW-0798">TonB box</keyword>
<name>F5R9Q1_METUF</name>
<evidence type="ECO:0000256" key="12">
    <source>
        <dbReference type="RuleBase" id="RU003357"/>
    </source>
</evidence>
<evidence type="ECO:0000313" key="16">
    <source>
        <dbReference type="EMBL" id="EGK72733.1"/>
    </source>
</evidence>
<dbReference type="InterPro" id="IPR036942">
    <property type="entry name" value="Beta-barrel_TonB_sf"/>
</dbReference>
<evidence type="ECO:0000256" key="2">
    <source>
        <dbReference type="ARBA" id="ARBA00022448"/>
    </source>
</evidence>